<evidence type="ECO:0000313" key="3">
    <source>
        <dbReference type="EMBL" id="MBI5249252.1"/>
    </source>
</evidence>
<evidence type="ECO:0000256" key="1">
    <source>
        <dbReference type="SAM" id="MobiDB-lite"/>
    </source>
</evidence>
<dbReference type="EMBL" id="JACRDE010000196">
    <property type="protein sequence ID" value="MBI5249252.1"/>
    <property type="molecule type" value="Genomic_DNA"/>
</dbReference>
<keyword evidence="2" id="KW-0732">Signal</keyword>
<feature type="region of interest" description="Disordered" evidence="1">
    <location>
        <begin position="93"/>
        <end position="116"/>
    </location>
</feature>
<feature type="chain" id="PRO_5039660605" evidence="2">
    <location>
        <begin position="24"/>
        <end position="116"/>
    </location>
</feature>
<feature type="signal peptide" evidence="2">
    <location>
        <begin position="1"/>
        <end position="23"/>
    </location>
</feature>
<accession>A0A9D6Z351</accession>
<sequence length="116" mass="11994">MSTIAKLAICGLLIVVLAVPAFAGGVPQKKSSSAIGSVYGAGVSAAEQTEGAVSGCLKSCFSLFNPCLDIVKCCSKVVLLPIEKPFDYVEGKLTGQKQAAKKASKIPEPKKPEIPK</sequence>
<comment type="caution">
    <text evidence="3">The sequence shown here is derived from an EMBL/GenBank/DDBJ whole genome shotgun (WGS) entry which is preliminary data.</text>
</comment>
<dbReference type="Proteomes" id="UP000807825">
    <property type="component" value="Unassembled WGS sequence"/>
</dbReference>
<protein>
    <submittedName>
        <fullName evidence="3">Uncharacterized protein</fullName>
    </submittedName>
</protein>
<gene>
    <name evidence="3" type="ORF">HY912_07140</name>
</gene>
<evidence type="ECO:0000313" key="4">
    <source>
        <dbReference type="Proteomes" id="UP000807825"/>
    </source>
</evidence>
<reference evidence="3" key="1">
    <citation type="submission" date="2020-07" db="EMBL/GenBank/DDBJ databases">
        <title>Huge and variable diversity of episymbiotic CPR bacteria and DPANN archaea in groundwater ecosystems.</title>
        <authorList>
            <person name="He C.Y."/>
            <person name="Keren R."/>
            <person name="Whittaker M."/>
            <person name="Farag I.F."/>
            <person name="Doudna J."/>
            <person name="Cate J.H.D."/>
            <person name="Banfield J.F."/>
        </authorList>
    </citation>
    <scope>NUCLEOTIDE SEQUENCE</scope>
    <source>
        <strain evidence="3">NC_groundwater_1664_Pr3_B-0.1um_52_9</strain>
    </source>
</reference>
<proteinExistence type="predicted"/>
<evidence type="ECO:0000256" key="2">
    <source>
        <dbReference type="SAM" id="SignalP"/>
    </source>
</evidence>
<feature type="compositionally biased region" description="Basic and acidic residues" evidence="1">
    <location>
        <begin position="105"/>
        <end position="116"/>
    </location>
</feature>
<organism evidence="3 4">
    <name type="scientific">Desulfomonile tiedjei</name>
    <dbReference type="NCBI Taxonomy" id="2358"/>
    <lineage>
        <taxon>Bacteria</taxon>
        <taxon>Pseudomonadati</taxon>
        <taxon>Thermodesulfobacteriota</taxon>
        <taxon>Desulfomonilia</taxon>
        <taxon>Desulfomonilales</taxon>
        <taxon>Desulfomonilaceae</taxon>
        <taxon>Desulfomonile</taxon>
    </lineage>
</organism>
<dbReference type="AlphaFoldDB" id="A0A9D6Z351"/>
<name>A0A9D6Z351_9BACT</name>